<evidence type="ECO:0000259" key="3">
    <source>
        <dbReference type="Pfam" id="PF00501"/>
    </source>
</evidence>
<dbReference type="InterPro" id="IPR042099">
    <property type="entry name" value="ANL_N_sf"/>
</dbReference>
<dbReference type="InterPro" id="IPR020845">
    <property type="entry name" value="AMP-binding_CS"/>
</dbReference>
<comment type="similarity">
    <text evidence="1">Belongs to the ATP-dependent AMP-binding enzyme family.</text>
</comment>
<dbReference type="PANTHER" id="PTHR43201:SF5">
    <property type="entry name" value="MEDIUM-CHAIN ACYL-COA LIGASE ACSF2, MITOCHONDRIAL"/>
    <property type="match status" value="1"/>
</dbReference>
<dbReference type="GO" id="GO:0006631">
    <property type="term" value="P:fatty acid metabolic process"/>
    <property type="evidence" value="ECO:0007669"/>
    <property type="project" value="TreeGrafter"/>
</dbReference>
<dbReference type="AlphaFoldDB" id="A0A948TGT7"/>
<evidence type="ECO:0000256" key="1">
    <source>
        <dbReference type="ARBA" id="ARBA00006432"/>
    </source>
</evidence>
<dbReference type="InterPro" id="IPR025110">
    <property type="entry name" value="AMP-bd_C"/>
</dbReference>
<evidence type="ECO:0000313" key="5">
    <source>
        <dbReference type="EMBL" id="MBU3844547.1"/>
    </source>
</evidence>
<dbReference type="InterPro" id="IPR000873">
    <property type="entry name" value="AMP-dep_synth/lig_dom"/>
</dbReference>
<dbReference type="EMBL" id="JAHLFE010000136">
    <property type="protein sequence ID" value="MBU3844547.1"/>
    <property type="molecule type" value="Genomic_DNA"/>
</dbReference>
<dbReference type="SUPFAM" id="SSF56801">
    <property type="entry name" value="Acetyl-CoA synthetase-like"/>
    <property type="match status" value="1"/>
</dbReference>
<dbReference type="Proteomes" id="UP000733611">
    <property type="component" value="Unassembled WGS sequence"/>
</dbReference>
<evidence type="ECO:0000259" key="4">
    <source>
        <dbReference type="Pfam" id="PF13193"/>
    </source>
</evidence>
<reference evidence="5" key="2">
    <citation type="submission" date="2021-04" db="EMBL/GenBank/DDBJ databases">
        <authorList>
            <person name="Gilroy R."/>
        </authorList>
    </citation>
    <scope>NUCLEOTIDE SEQUENCE</scope>
    <source>
        <strain evidence="5">378</strain>
    </source>
</reference>
<proteinExistence type="inferred from homology"/>
<dbReference type="InterPro" id="IPR045851">
    <property type="entry name" value="AMP-bd_C_sf"/>
</dbReference>
<dbReference type="CDD" id="cd04433">
    <property type="entry name" value="AFD_class_I"/>
    <property type="match status" value="1"/>
</dbReference>
<sequence>MTDMISFDIHDPSSAFGQCPTFTTLLHALVYQAQQRPQRLGLADNERSLTFAQWAARVWLLAQVLGPQLTKQGVQRATEVQDLTLPPNVAVLLTAEPSVDYLCLYYALCLCHVMVVPCDKNSTAATFSYFAAQTKAQIVLHYGSDVPSTAATTLTELSHTELTVFEVTPLLTQVDRELSTANLQEAVAAMAAALPQPEEYESIYFTSGTTGKSKAVLLTHANALQGGYNSVSTCAKFADDIEILTTPIFHAQAASSFRANLILGAGSVLYPSFYRPEELADLIARYQCNAINLVPAALKLLLESLGESKFCELLAPLRLIEVGTAPTDPASKSRYSKLMPHTWFLYNYGATECSRTVFNLVCGDYLDRNNSEAPEGVVYGAQHKGQCFARRQQLSALGRPVAVCQAVVIDDRGSEVPMGTAGRLVFAGDMVMQGYLNQPELTAKTIGPKRYYSSDCGYMDDEGFIHILGRIDDVINMGGEKISPQEIEDAVLSVEGIEECCCIGGSDAIFGMIPVLYYSKKHGTQLDERALKQALRSKLDRAHRPKIYLELTTLPKNRVGKVDRNALKELWRESETYRKLQESQS</sequence>
<dbReference type="Gene3D" id="3.30.300.30">
    <property type="match status" value="1"/>
</dbReference>
<dbReference type="PANTHER" id="PTHR43201">
    <property type="entry name" value="ACYL-COA SYNTHETASE"/>
    <property type="match status" value="1"/>
</dbReference>
<dbReference type="Gene3D" id="3.40.50.12780">
    <property type="entry name" value="N-terminal domain of ligase-like"/>
    <property type="match status" value="1"/>
</dbReference>
<organism evidence="5 6">
    <name type="scientific">Candidatus Anaerobiospirillum pullicola</name>
    <dbReference type="NCBI Taxonomy" id="2838451"/>
    <lineage>
        <taxon>Bacteria</taxon>
        <taxon>Pseudomonadati</taxon>
        <taxon>Pseudomonadota</taxon>
        <taxon>Gammaproteobacteria</taxon>
        <taxon>Aeromonadales</taxon>
        <taxon>Succinivibrionaceae</taxon>
        <taxon>Anaerobiospirillum</taxon>
    </lineage>
</organism>
<feature type="domain" description="AMP-dependent synthetase/ligase" evidence="3">
    <location>
        <begin position="32"/>
        <end position="436"/>
    </location>
</feature>
<comment type="caution">
    <text evidence="5">The sequence shown here is derived from an EMBL/GenBank/DDBJ whole genome shotgun (WGS) entry which is preliminary data.</text>
</comment>
<dbReference type="GO" id="GO:0031956">
    <property type="term" value="F:medium-chain fatty acid-CoA ligase activity"/>
    <property type="evidence" value="ECO:0007669"/>
    <property type="project" value="TreeGrafter"/>
</dbReference>
<protein>
    <submittedName>
        <fullName evidence="5">Acyl--CoA ligase</fullName>
    </submittedName>
</protein>
<accession>A0A948TGT7</accession>
<gene>
    <name evidence="5" type="ORF">H9847_06740</name>
</gene>
<evidence type="ECO:0000313" key="6">
    <source>
        <dbReference type="Proteomes" id="UP000733611"/>
    </source>
</evidence>
<keyword evidence="2 5" id="KW-0436">Ligase</keyword>
<dbReference type="Pfam" id="PF00501">
    <property type="entry name" value="AMP-binding"/>
    <property type="match status" value="1"/>
</dbReference>
<reference evidence="5" key="1">
    <citation type="journal article" date="2021" name="PeerJ">
        <title>Extensive microbial diversity within the chicken gut microbiome revealed by metagenomics and culture.</title>
        <authorList>
            <person name="Gilroy R."/>
            <person name="Ravi A."/>
            <person name="Getino M."/>
            <person name="Pursley I."/>
            <person name="Horton D.L."/>
            <person name="Alikhan N.F."/>
            <person name="Baker D."/>
            <person name="Gharbi K."/>
            <person name="Hall N."/>
            <person name="Watson M."/>
            <person name="Adriaenssens E.M."/>
            <person name="Foster-Nyarko E."/>
            <person name="Jarju S."/>
            <person name="Secka A."/>
            <person name="Antonio M."/>
            <person name="Oren A."/>
            <person name="Chaudhuri R.R."/>
            <person name="La Ragione R."/>
            <person name="Hildebrand F."/>
            <person name="Pallen M.J."/>
        </authorList>
    </citation>
    <scope>NUCLEOTIDE SEQUENCE</scope>
    <source>
        <strain evidence="5">378</strain>
    </source>
</reference>
<dbReference type="Pfam" id="PF13193">
    <property type="entry name" value="AMP-binding_C"/>
    <property type="match status" value="1"/>
</dbReference>
<evidence type="ECO:0000256" key="2">
    <source>
        <dbReference type="ARBA" id="ARBA00022598"/>
    </source>
</evidence>
<name>A0A948TGT7_9GAMM</name>
<dbReference type="PROSITE" id="PS00455">
    <property type="entry name" value="AMP_BINDING"/>
    <property type="match status" value="1"/>
</dbReference>
<feature type="domain" description="AMP-binding enzyme C-terminal" evidence="4">
    <location>
        <begin position="486"/>
        <end position="561"/>
    </location>
</feature>